<organism evidence="2">
    <name type="scientific">Tanacetum cinerariifolium</name>
    <name type="common">Dalmatian daisy</name>
    <name type="synonym">Chrysanthemum cinerariifolium</name>
    <dbReference type="NCBI Taxonomy" id="118510"/>
    <lineage>
        <taxon>Eukaryota</taxon>
        <taxon>Viridiplantae</taxon>
        <taxon>Streptophyta</taxon>
        <taxon>Embryophyta</taxon>
        <taxon>Tracheophyta</taxon>
        <taxon>Spermatophyta</taxon>
        <taxon>Magnoliopsida</taxon>
        <taxon>eudicotyledons</taxon>
        <taxon>Gunneridae</taxon>
        <taxon>Pentapetalae</taxon>
        <taxon>asterids</taxon>
        <taxon>campanulids</taxon>
        <taxon>Asterales</taxon>
        <taxon>Asteraceae</taxon>
        <taxon>Asteroideae</taxon>
        <taxon>Anthemideae</taxon>
        <taxon>Anthemidinae</taxon>
        <taxon>Tanacetum</taxon>
    </lineage>
</organism>
<protein>
    <submittedName>
        <fullName evidence="2">Uncharacterized protein</fullName>
    </submittedName>
</protein>
<reference evidence="2" key="1">
    <citation type="journal article" date="2019" name="Sci. Rep.">
        <title>Draft genome of Tanacetum cinerariifolium, the natural source of mosquito coil.</title>
        <authorList>
            <person name="Yamashiro T."/>
            <person name="Shiraishi A."/>
            <person name="Satake H."/>
            <person name="Nakayama K."/>
        </authorList>
    </citation>
    <scope>NUCLEOTIDE SEQUENCE</scope>
</reference>
<gene>
    <name evidence="2" type="ORF">Tci_892924</name>
</gene>
<name>A0A699UCP9_TANCI</name>
<feature type="non-terminal residue" evidence="2">
    <location>
        <position position="1"/>
    </location>
</feature>
<evidence type="ECO:0000256" key="1">
    <source>
        <dbReference type="SAM" id="MobiDB-lite"/>
    </source>
</evidence>
<feature type="region of interest" description="Disordered" evidence="1">
    <location>
        <begin position="1"/>
        <end position="47"/>
    </location>
</feature>
<sequence>GHADGVVHLARRSPAEGGDSEVSGDGSGVGTARSLLTSASSGKDMEA</sequence>
<proteinExistence type="predicted"/>
<comment type="caution">
    <text evidence="2">The sequence shown here is derived from an EMBL/GenBank/DDBJ whole genome shotgun (WGS) entry which is preliminary data.</text>
</comment>
<dbReference type="EMBL" id="BKCJ011326220">
    <property type="protein sequence ID" value="GFD20955.1"/>
    <property type="molecule type" value="Genomic_DNA"/>
</dbReference>
<dbReference type="AlphaFoldDB" id="A0A699UCP9"/>
<accession>A0A699UCP9</accession>
<evidence type="ECO:0000313" key="2">
    <source>
        <dbReference type="EMBL" id="GFD20955.1"/>
    </source>
</evidence>